<comment type="caution">
    <text evidence="1">The sequence shown here is derived from an EMBL/GenBank/DDBJ whole genome shotgun (WGS) entry which is preliminary data.</text>
</comment>
<proteinExistence type="predicted"/>
<sequence length="378" mass="40747">MNMNANNKLADATIGNVSGSSSVRVGELQNTQRYVYPPQASAQSHNSGVPGIAESVKAASEDHTIMTVLPQYSRSTTSSTVRSTQEYAQEQMVCGTLSPLPSNILVGTAATDGIGLSTSLSLLARHLTMRGHHVALVDADLVHGGLDVLLGLESDEGRRLQEVEAPLGHCDGYVLCNELVHWDGVDVLAFAPWQGKRPEPWVVEAAIRALAEACDVVIVDIGAGEVAMQAYKSIPQLANLATLAAVELSVLDLARFRAFFQRFNSVYSDGDGSCNKFGAIGLAPRGLTQKSYVLHIDEAAEYLTIPILGSLSYDARMYASIVGGYGIRGISAPMKATMKQIERWLLGDVIARTKDTVAQYRRVQYRHLQHTGGRYGSE</sequence>
<dbReference type="InterPro" id="IPR027417">
    <property type="entry name" value="P-loop_NTPase"/>
</dbReference>
<evidence type="ECO:0008006" key="3">
    <source>
        <dbReference type="Google" id="ProtNLM"/>
    </source>
</evidence>
<reference evidence="1 2" key="1">
    <citation type="submission" date="2016-01" db="EMBL/GenBank/DDBJ databases">
        <authorList>
            <person name="Oliw E.H."/>
        </authorList>
    </citation>
    <scope>NUCLEOTIDE SEQUENCE [LARGE SCALE GENOMIC DNA]</scope>
    <source>
        <strain evidence="1 2">PSS_7772B</strain>
    </source>
</reference>
<name>A0A133P2C6_GARVA</name>
<dbReference type="Proteomes" id="UP000070687">
    <property type="component" value="Unassembled WGS sequence"/>
</dbReference>
<dbReference type="EMBL" id="LRQB01000006">
    <property type="protein sequence ID" value="KXA22680.1"/>
    <property type="molecule type" value="Genomic_DNA"/>
</dbReference>
<accession>A0A133P2C6</accession>
<dbReference type="SUPFAM" id="SSF52540">
    <property type="entry name" value="P-loop containing nucleoside triphosphate hydrolases"/>
    <property type="match status" value="1"/>
</dbReference>
<organism evidence="1 2">
    <name type="scientific">Gardnerella vaginalis</name>
    <dbReference type="NCBI Taxonomy" id="2702"/>
    <lineage>
        <taxon>Bacteria</taxon>
        <taxon>Bacillati</taxon>
        <taxon>Actinomycetota</taxon>
        <taxon>Actinomycetes</taxon>
        <taxon>Bifidobacteriales</taxon>
        <taxon>Bifidobacteriaceae</taxon>
        <taxon>Gardnerella</taxon>
    </lineage>
</organism>
<dbReference type="Gene3D" id="3.40.50.300">
    <property type="entry name" value="P-loop containing nucleotide triphosphate hydrolases"/>
    <property type="match status" value="1"/>
</dbReference>
<dbReference type="RefSeq" id="WP_016636510.1">
    <property type="nucleotide sequence ID" value="NZ_KQ956830.1"/>
</dbReference>
<evidence type="ECO:0000313" key="2">
    <source>
        <dbReference type="Proteomes" id="UP000070687"/>
    </source>
</evidence>
<gene>
    <name evidence="1" type="ORF">HMPREF3208_00232</name>
</gene>
<protein>
    <recommendedName>
        <fullName evidence="3">ATPase</fullName>
    </recommendedName>
</protein>
<dbReference type="AlphaFoldDB" id="A0A133P2C6"/>
<evidence type="ECO:0000313" key="1">
    <source>
        <dbReference type="EMBL" id="KXA22680.1"/>
    </source>
</evidence>
<dbReference type="OrthoDB" id="3252838at2"/>
<dbReference type="PATRIC" id="fig|2702.100.peg.217"/>